<dbReference type="PRINTS" id="PR00313">
    <property type="entry name" value="CABNDNGRPT"/>
</dbReference>
<dbReference type="Pfam" id="PF17963">
    <property type="entry name" value="Big_9"/>
    <property type="match status" value="1"/>
</dbReference>
<comment type="caution">
    <text evidence="4">The sequence shown here is derived from an EMBL/GenBank/DDBJ whole genome shotgun (WGS) entry which is preliminary data.</text>
</comment>
<evidence type="ECO:0000256" key="1">
    <source>
        <dbReference type="ARBA" id="ARBA00004613"/>
    </source>
</evidence>
<dbReference type="PANTHER" id="PTHR38340">
    <property type="entry name" value="S-LAYER PROTEIN"/>
    <property type="match status" value="1"/>
</dbReference>
<dbReference type="PROSITE" id="PS00330">
    <property type="entry name" value="HEMOLYSIN_CALCIUM"/>
    <property type="match status" value="2"/>
</dbReference>
<feature type="compositionally biased region" description="Pro residues" evidence="3">
    <location>
        <begin position="681"/>
        <end position="723"/>
    </location>
</feature>
<dbReference type="InterPro" id="IPR011049">
    <property type="entry name" value="Serralysin-like_metalloprot_C"/>
</dbReference>
<feature type="region of interest" description="Disordered" evidence="3">
    <location>
        <begin position="821"/>
        <end position="844"/>
    </location>
</feature>
<dbReference type="SUPFAM" id="SSF51120">
    <property type="entry name" value="beta-Roll"/>
    <property type="match status" value="2"/>
</dbReference>
<dbReference type="InterPro" id="IPR018511">
    <property type="entry name" value="Hemolysin-typ_Ca-bd_CS"/>
</dbReference>
<dbReference type="EMBL" id="JAYGHT010000072">
    <property type="protein sequence ID" value="MEA5520001.1"/>
    <property type="molecule type" value="Genomic_DNA"/>
</dbReference>
<protein>
    <submittedName>
        <fullName evidence="4">Ig-like domain-containing protein</fullName>
    </submittedName>
</protein>
<sequence>MSSKDLKPKYYGNNNPTVNDLSNLEKAFIGGGSAGLLKALTEEIEKLDKNLPKLTLKFLVRIPGIDNLVAREIEIALDPNTKRYTVGEFIADTVVTAGVPLLIASSLGIGTTVLGVAAVGTATSLVWSEIKDAGSDLLDIILDTVETDIQILNKNQEVIGGALFEDGLDEEDELEAIDLILGRSIINDFDDPSRFPDIVVGENFLRIVRDNSLTNGEDIIYKIYDGDLVDIISNEFKISQEELLSLGTEDSPNTNDQIYFYFQSNTPSYVFTSQENRFFVPLPDINGGTNVRGFHPGNIIYGTENAEVLDVFKDKNRDPDVVTEDALILGLEGDDTLKGNLYKDFIFGGKGDDKIDGDGGEDTAFFSDNFANYDYSISEDGTITFTHSRGTQADGTDTLKNIEFAQFADQIVSLPLDEPEPEPEEGSITFQFKTTLNRSSPSTTIGVSVNRVISSLKYQDFLDETYEFFGENPQIELTYTVDAENKIREQRQQGLNWTNQLSSLYDSITGTLSINGESIFLSNGELRMYTGKRVHNDRYQLTFLDSDGTLFGRNNWSVSLGISDVNSLNPDGSISIGEGQSFIDYKNAFTLTEFNESKRNFGLHIYGSTKESGVSSDSISLGYDMYIRVIHTLDEEKTPFTLEVVNENFTDPEPEPETDSEPEPTLDPEPEPETDSEPEPTPEPTPDPIPEPTPDPIPEPTPDPIPEPTPEPTPDPIPDPIPEPENTVPVADDDEYTTDFESPMFVDADLGVLDGDSDADGDALTVSLESPPENGSLELNADGSFSYTPNAGFSGKDSFTYTANDGEDRTNVATVTVSVNAPTEPEPKIEPEIEPEPEPETTENTNLELDSILVLEPEAEIQPIPPTRINAFIFRGSEGSDIQLGSDEKSDNMMGFSGEDSLFGLGSGDNIYGQDGNDFLVGNEGEDFIEGGTGDDQIFGGKDNDTLRGQAGDDRMFGDLGEDWLYGEADDDQLFGNKGNDQLRGGEGNDSVYGGQGNDTVEGESGNDVIWGDVGNDILIGVDPNQTNAGTDEIDTLTGGEGLDTFVLGDTLQSYYTDIGHAVIADFNSGEDVIQLHGDIADYILGDSDNILSSGTAIFRQVNGENQLIAVVRGISNLSLDTNDFVIV</sequence>
<evidence type="ECO:0000313" key="5">
    <source>
        <dbReference type="Proteomes" id="UP001301728"/>
    </source>
</evidence>
<evidence type="ECO:0000256" key="2">
    <source>
        <dbReference type="ARBA" id="ARBA00022525"/>
    </source>
</evidence>
<gene>
    <name evidence="4" type="ORF">VB854_13715</name>
</gene>
<comment type="subcellular location">
    <subcellularLocation>
        <location evidence="1">Secreted</location>
    </subcellularLocation>
</comment>
<keyword evidence="5" id="KW-1185">Reference proteome</keyword>
<proteinExistence type="predicted"/>
<evidence type="ECO:0000313" key="4">
    <source>
        <dbReference type="EMBL" id="MEA5520001.1"/>
    </source>
</evidence>
<name>A0ABU5TYJ2_9CYAN</name>
<reference evidence="4 5" key="1">
    <citation type="submission" date="2023-12" db="EMBL/GenBank/DDBJ databases">
        <title>Baltic Sea Cyanobacteria.</title>
        <authorList>
            <person name="Delbaje E."/>
            <person name="Fewer D.P."/>
            <person name="Shishido T.K."/>
        </authorList>
    </citation>
    <scope>NUCLEOTIDE SEQUENCE [LARGE SCALE GENOMIC DNA]</scope>
    <source>
        <strain evidence="4 5">CCNP 1315</strain>
    </source>
</reference>
<evidence type="ECO:0000256" key="3">
    <source>
        <dbReference type="SAM" id="MobiDB-lite"/>
    </source>
</evidence>
<dbReference type="Pfam" id="PF00353">
    <property type="entry name" value="HemolysinCabind"/>
    <property type="match status" value="4"/>
</dbReference>
<dbReference type="RefSeq" id="WP_323273079.1">
    <property type="nucleotide sequence ID" value="NZ_JAYGHT010000072.1"/>
</dbReference>
<feature type="compositionally biased region" description="Acidic residues" evidence="3">
    <location>
        <begin position="832"/>
        <end position="841"/>
    </location>
</feature>
<dbReference type="Gene3D" id="2.150.10.10">
    <property type="entry name" value="Serralysin-like metalloprotease, C-terminal"/>
    <property type="match status" value="4"/>
</dbReference>
<accession>A0ABU5TYJ2</accession>
<dbReference type="InterPro" id="IPR001343">
    <property type="entry name" value="Hemolysn_Ca-bd"/>
</dbReference>
<feature type="region of interest" description="Disordered" evidence="3">
    <location>
        <begin position="648"/>
        <end position="783"/>
    </location>
</feature>
<dbReference type="Gene3D" id="2.60.40.3440">
    <property type="match status" value="1"/>
</dbReference>
<dbReference type="PANTHER" id="PTHR38340:SF1">
    <property type="entry name" value="S-LAYER PROTEIN"/>
    <property type="match status" value="1"/>
</dbReference>
<dbReference type="InterPro" id="IPR050557">
    <property type="entry name" value="RTX_toxin/Mannuronan_C5-epim"/>
</dbReference>
<organism evidence="4 5">
    <name type="scientific">Limnoraphis robusta CCNP1315</name>
    <dbReference type="NCBI Taxonomy" id="3110306"/>
    <lineage>
        <taxon>Bacteria</taxon>
        <taxon>Bacillati</taxon>
        <taxon>Cyanobacteriota</taxon>
        <taxon>Cyanophyceae</taxon>
        <taxon>Oscillatoriophycideae</taxon>
        <taxon>Oscillatoriales</taxon>
        <taxon>Sirenicapillariaceae</taxon>
        <taxon>Limnoraphis</taxon>
    </lineage>
</organism>
<feature type="compositionally biased region" description="Acidic residues" evidence="3">
    <location>
        <begin position="650"/>
        <end position="680"/>
    </location>
</feature>
<keyword evidence="2" id="KW-0964">Secreted</keyword>
<dbReference type="Proteomes" id="UP001301728">
    <property type="component" value="Unassembled WGS sequence"/>
</dbReference>